<dbReference type="RefSeq" id="WP_221006336.1">
    <property type="nucleotide sequence ID" value="NZ_CP081150.1"/>
</dbReference>
<proteinExistence type="predicted"/>
<evidence type="ECO:0000256" key="1">
    <source>
        <dbReference type="SAM" id="MobiDB-lite"/>
    </source>
</evidence>
<protein>
    <recommendedName>
        <fullName evidence="5">Lipoprotein</fullName>
    </recommendedName>
</protein>
<evidence type="ECO:0000313" key="3">
    <source>
        <dbReference type="EMBL" id="QZA77958.1"/>
    </source>
</evidence>
<accession>A0ABX8Z5V9</accession>
<gene>
    <name evidence="3" type="ORF">K4H28_00495</name>
</gene>
<feature type="signal peptide" evidence="2">
    <location>
        <begin position="1"/>
        <end position="18"/>
    </location>
</feature>
<evidence type="ECO:0000313" key="4">
    <source>
        <dbReference type="Proteomes" id="UP000825679"/>
    </source>
</evidence>
<reference evidence="3 4" key="1">
    <citation type="submission" date="2021-08" db="EMBL/GenBank/DDBJ databases">
        <title>complete genome sequencing of Deefgea sp. D25.</title>
        <authorList>
            <person name="Bae J.-W."/>
            <person name="Gim D.-H."/>
        </authorList>
    </citation>
    <scope>NUCLEOTIDE SEQUENCE [LARGE SCALE GENOMIC DNA]</scope>
    <source>
        <strain evidence="3 4">D25</strain>
    </source>
</reference>
<keyword evidence="4" id="KW-1185">Reference proteome</keyword>
<sequence>MTLLSGCAVVTTAAVVGATAVSVTTSAVGLTYDATKAVAKGTYAAGEMAVDAISNTPTPQPTSTPQVTPEKTANNVEIKPLTE</sequence>
<evidence type="ECO:0000256" key="2">
    <source>
        <dbReference type="SAM" id="SignalP"/>
    </source>
</evidence>
<feature type="chain" id="PRO_5046484812" description="Lipoprotein" evidence="2">
    <location>
        <begin position="19"/>
        <end position="83"/>
    </location>
</feature>
<keyword evidence="2" id="KW-0732">Signal</keyword>
<dbReference type="Proteomes" id="UP000825679">
    <property type="component" value="Chromosome"/>
</dbReference>
<name>A0ABX8Z5V9_9NEIS</name>
<dbReference type="EMBL" id="CP081150">
    <property type="protein sequence ID" value="QZA77958.1"/>
    <property type="molecule type" value="Genomic_DNA"/>
</dbReference>
<feature type="region of interest" description="Disordered" evidence="1">
    <location>
        <begin position="53"/>
        <end position="83"/>
    </location>
</feature>
<organism evidence="3 4">
    <name type="scientific">Deefgea tanakiae</name>
    <dbReference type="NCBI Taxonomy" id="2865840"/>
    <lineage>
        <taxon>Bacteria</taxon>
        <taxon>Pseudomonadati</taxon>
        <taxon>Pseudomonadota</taxon>
        <taxon>Betaproteobacteria</taxon>
        <taxon>Neisseriales</taxon>
        <taxon>Chitinibacteraceae</taxon>
        <taxon>Deefgea</taxon>
    </lineage>
</organism>
<evidence type="ECO:0008006" key="5">
    <source>
        <dbReference type="Google" id="ProtNLM"/>
    </source>
</evidence>